<protein>
    <submittedName>
        <fullName evidence="1">Uncharacterized protein</fullName>
    </submittedName>
</protein>
<sequence>MLSFTTFLFFVKEERDNCESPAGQFPKGDDIFMSCQVMIYIHCIRIMNAYGAAEGLAIDDLILQFLNLWARQKGHNPDDCGLNKIRLRG</sequence>
<dbReference type="RefSeq" id="WP_091395561.1">
    <property type="nucleotide sequence ID" value="NZ_FNQY01000006.1"/>
</dbReference>
<dbReference type="AlphaFoldDB" id="A0A1H3XT33"/>
<dbReference type="EMBL" id="FNQY01000006">
    <property type="protein sequence ID" value="SEA01712.1"/>
    <property type="molecule type" value="Genomic_DNA"/>
</dbReference>
<organism evidence="1 2">
    <name type="scientific">Arachidicoccus rhizosphaerae</name>
    <dbReference type="NCBI Taxonomy" id="551991"/>
    <lineage>
        <taxon>Bacteria</taxon>
        <taxon>Pseudomonadati</taxon>
        <taxon>Bacteroidota</taxon>
        <taxon>Chitinophagia</taxon>
        <taxon>Chitinophagales</taxon>
        <taxon>Chitinophagaceae</taxon>
        <taxon>Arachidicoccus</taxon>
    </lineage>
</organism>
<evidence type="ECO:0000313" key="1">
    <source>
        <dbReference type="EMBL" id="SEA01712.1"/>
    </source>
</evidence>
<proteinExistence type="predicted"/>
<gene>
    <name evidence="1" type="ORF">SAMN05192529_10658</name>
</gene>
<dbReference type="Proteomes" id="UP000199041">
    <property type="component" value="Unassembled WGS sequence"/>
</dbReference>
<accession>A0A1H3XT33</accession>
<keyword evidence="2" id="KW-1185">Reference proteome</keyword>
<evidence type="ECO:0000313" key="2">
    <source>
        <dbReference type="Proteomes" id="UP000199041"/>
    </source>
</evidence>
<reference evidence="1 2" key="1">
    <citation type="submission" date="2016-10" db="EMBL/GenBank/DDBJ databases">
        <authorList>
            <person name="de Groot N.N."/>
        </authorList>
    </citation>
    <scope>NUCLEOTIDE SEQUENCE [LARGE SCALE GENOMIC DNA]</scope>
    <source>
        <strain evidence="1 2">Vu-144</strain>
    </source>
</reference>
<name>A0A1H3XT33_9BACT</name>